<dbReference type="AlphaFoldDB" id="A0ABD0XAV1"/>
<reference evidence="1 2" key="1">
    <citation type="submission" date="2024-06" db="EMBL/GenBank/DDBJ databases">
        <authorList>
            <person name="Pan Q."/>
            <person name="Wen M."/>
            <person name="Jouanno E."/>
            <person name="Zahm M."/>
            <person name="Klopp C."/>
            <person name="Cabau C."/>
            <person name="Louis A."/>
            <person name="Berthelot C."/>
            <person name="Parey E."/>
            <person name="Roest Crollius H."/>
            <person name="Montfort J."/>
            <person name="Robinson-Rechavi M."/>
            <person name="Bouchez O."/>
            <person name="Lampietro C."/>
            <person name="Lopez Roques C."/>
            <person name="Donnadieu C."/>
            <person name="Postlethwait J."/>
            <person name="Bobe J."/>
            <person name="Verreycken H."/>
            <person name="Guiguen Y."/>
        </authorList>
    </citation>
    <scope>NUCLEOTIDE SEQUENCE [LARGE SCALE GENOMIC DNA]</scope>
    <source>
        <strain evidence="1">Up_M1</strain>
        <tissue evidence="1">Testis</tissue>
    </source>
</reference>
<evidence type="ECO:0000313" key="1">
    <source>
        <dbReference type="EMBL" id="KAL0978872.1"/>
    </source>
</evidence>
<organism evidence="1 2">
    <name type="scientific">Umbra pygmaea</name>
    <name type="common">Eastern mudminnow</name>
    <dbReference type="NCBI Taxonomy" id="75934"/>
    <lineage>
        <taxon>Eukaryota</taxon>
        <taxon>Metazoa</taxon>
        <taxon>Chordata</taxon>
        <taxon>Craniata</taxon>
        <taxon>Vertebrata</taxon>
        <taxon>Euteleostomi</taxon>
        <taxon>Actinopterygii</taxon>
        <taxon>Neopterygii</taxon>
        <taxon>Teleostei</taxon>
        <taxon>Protacanthopterygii</taxon>
        <taxon>Esociformes</taxon>
        <taxon>Umbridae</taxon>
        <taxon>Umbra</taxon>
    </lineage>
</organism>
<dbReference type="Proteomes" id="UP001557470">
    <property type="component" value="Unassembled WGS sequence"/>
</dbReference>
<sequence>MQVFRSMEDLQVSEEVIESSAEGQATEDLRITSLPLPARQLTPPPTYSIIFDNLDFFMHTHHQSTLCSNSSIHWVHHMAVQDRIPTHHLDNSRPLTDLMHYDLGTSLPGPETQMHMRREFIVLGSRILTRYLDVFKPFSKVGVPHMPHQYSEEMAQPSTDYTLGLIFKNENKSTELIDVLRHIQNK</sequence>
<dbReference type="EMBL" id="JAGEUA010000005">
    <property type="protein sequence ID" value="KAL0978872.1"/>
    <property type="molecule type" value="Genomic_DNA"/>
</dbReference>
<name>A0ABD0XAV1_UMBPY</name>
<evidence type="ECO:0000313" key="2">
    <source>
        <dbReference type="Proteomes" id="UP001557470"/>
    </source>
</evidence>
<gene>
    <name evidence="1" type="ORF">UPYG_G00176920</name>
</gene>
<comment type="caution">
    <text evidence="1">The sequence shown here is derived from an EMBL/GenBank/DDBJ whole genome shotgun (WGS) entry which is preliminary data.</text>
</comment>
<keyword evidence="2" id="KW-1185">Reference proteome</keyword>
<proteinExistence type="predicted"/>
<accession>A0ABD0XAV1</accession>
<protein>
    <submittedName>
        <fullName evidence="1">Uncharacterized protein</fullName>
    </submittedName>
</protein>